<dbReference type="AlphaFoldDB" id="A0A7J6E226"/>
<sequence>MAGGFRDDQAMLRSKPNNINLFGNKFWLHIVPVSKRTLILSIGAFVALHPMKNDEIAALFEDMKASFKEFSEAQSRQYPKMLHNHEVKYEEKIAQIPAMFTHMANSHPNNECGSSGIPTPRQTELLLSKLVDLVDAMAKAKLFEDQNDDLVGCKFFITFLDRLSLTISVFLDGPFSGGLFFGGSGSSPGFKGGLSSGGGLSPGFNGGLSSGGGLSPGFSGGLSSGGGLSPGFSGGLSFGSGLSPGFNGGLSPGFSGGLSPGFKCGLSFGGGLSRGFSLSLLGFNGGLSPGFNGGLSLGFSGGLSSDGGLSPGFKGGLSPGFSGGLSSGGGLSPGFNGGLSPGFSGGLSSGGGLSPGFNGGLSPGFSGGLSSGGGLSPGFNGGLSRGFNGGLSSGGGLSPGFNGGLSLGFKGGLSSGGGLSPGFKGGLSPGLSFATTPVVVAVSSTTPRKRRVSHSLASITCPHVSKPLVDKHRTIATYKP</sequence>
<evidence type="ECO:0000313" key="1">
    <source>
        <dbReference type="EMBL" id="KAF4352454.1"/>
    </source>
</evidence>
<keyword evidence="2" id="KW-1185">Reference proteome</keyword>
<name>A0A7J6E226_CANSA</name>
<proteinExistence type="predicted"/>
<dbReference type="Proteomes" id="UP000583929">
    <property type="component" value="Unassembled WGS sequence"/>
</dbReference>
<accession>A0A7J6E226</accession>
<gene>
    <name evidence="1" type="ORF">G4B88_018886</name>
</gene>
<protein>
    <submittedName>
        <fullName evidence="1">Uncharacterized protein</fullName>
    </submittedName>
</protein>
<organism evidence="1 2">
    <name type="scientific">Cannabis sativa</name>
    <name type="common">Hemp</name>
    <name type="synonym">Marijuana</name>
    <dbReference type="NCBI Taxonomy" id="3483"/>
    <lineage>
        <taxon>Eukaryota</taxon>
        <taxon>Viridiplantae</taxon>
        <taxon>Streptophyta</taxon>
        <taxon>Embryophyta</taxon>
        <taxon>Tracheophyta</taxon>
        <taxon>Spermatophyta</taxon>
        <taxon>Magnoliopsida</taxon>
        <taxon>eudicotyledons</taxon>
        <taxon>Gunneridae</taxon>
        <taxon>Pentapetalae</taxon>
        <taxon>rosids</taxon>
        <taxon>fabids</taxon>
        <taxon>Rosales</taxon>
        <taxon>Cannabaceae</taxon>
        <taxon>Cannabis</taxon>
    </lineage>
</organism>
<dbReference type="EMBL" id="JAATIQ010000527">
    <property type="protein sequence ID" value="KAF4352454.1"/>
    <property type="molecule type" value="Genomic_DNA"/>
</dbReference>
<evidence type="ECO:0000313" key="2">
    <source>
        <dbReference type="Proteomes" id="UP000583929"/>
    </source>
</evidence>
<reference evidence="1 2" key="1">
    <citation type="journal article" date="2020" name="bioRxiv">
        <title>Sequence and annotation of 42 cannabis genomes reveals extensive copy number variation in cannabinoid synthesis and pathogen resistance genes.</title>
        <authorList>
            <person name="Mckernan K.J."/>
            <person name="Helbert Y."/>
            <person name="Kane L.T."/>
            <person name="Ebling H."/>
            <person name="Zhang L."/>
            <person name="Liu B."/>
            <person name="Eaton Z."/>
            <person name="Mclaughlin S."/>
            <person name="Kingan S."/>
            <person name="Baybayan P."/>
            <person name="Concepcion G."/>
            <person name="Jordan M."/>
            <person name="Riva A."/>
            <person name="Barbazuk W."/>
            <person name="Harkins T."/>
        </authorList>
    </citation>
    <scope>NUCLEOTIDE SEQUENCE [LARGE SCALE GENOMIC DNA]</scope>
    <source>
        <strain evidence="2">cv. Jamaican Lion 4</strain>
        <tissue evidence="1">Leaf</tissue>
    </source>
</reference>
<comment type="caution">
    <text evidence="1">The sequence shown here is derived from an EMBL/GenBank/DDBJ whole genome shotgun (WGS) entry which is preliminary data.</text>
</comment>